<reference evidence="3" key="1">
    <citation type="submission" date="2007-11" db="EMBL/GenBank/DDBJ databases">
        <authorList>
            <consortium name="The Broad Institute Genome Sequencing Platform"/>
            <person name="Volkman S.K."/>
            <person name="Daily J.P."/>
            <person name="Sarr O."/>
            <person name="Ndiaye D."/>
            <person name="Ndir O."/>
            <person name="Mboup S."/>
            <person name="Lukens A."/>
            <person name="Stange-Thomann N."/>
            <person name="Mauceli E."/>
            <person name="Gnerre S."/>
            <person name="Jaffe D."/>
            <person name="Zainoun J."/>
            <person name="Wiegand R.C."/>
            <person name="Birren B."/>
            <person name="Galagan J."/>
            <person name="Lander E."/>
            <person name="Wirth D.F."/>
        </authorList>
    </citation>
    <scope>NUCLEOTIDE SEQUENCE [LARGE SCALE GENOMIC DNA]</scope>
    <source>
        <strain evidence="3">7G8</strain>
    </source>
</reference>
<feature type="transmembrane region" description="Helical" evidence="1">
    <location>
        <begin position="6"/>
        <end position="22"/>
    </location>
</feature>
<reference evidence="2 3" key="2">
    <citation type="submission" date="2013-02" db="EMBL/GenBank/DDBJ databases">
        <title>The Genome Sequence of Plasmodium falciparum 7G8.</title>
        <authorList>
            <consortium name="The Broad Institute Genome Sequencing Platform"/>
            <consortium name="The Broad Institute Genome Sequencing Center for Infectious Disease"/>
            <person name="Neafsey D."/>
            <person name="Cheeseman I."/>
            <person name="Volkman S."/>
            <person name="Adams J."/>
            <person name="Walker B."/>
            <person name="Young S.K."/>
            <person name="Zeng Q."/>
            <person name="Gargeya S."/>
            <person name="Fitzgerald M."/>
            <person name="Haas B."/>
            <person name="Abouelleil A."/>
            <person name="Alvarado L."/>
            <person name="Arachchi H.M."/>
            <person name="Berlin A.M."/>
            <person name="Chapman S.B."/>
            <person name="Dewar J."/>
            <person name="Goldberg J."/>
            <person name="Griggs A."/>
            <person name="Gujja S."/>
            <person name="Hansen M."/>
            <person name="Howarth C."/>
            <person name="Imamovic A."/>
            <person name="Larimer J."/>
            <person name="McCowan C."/>
            <person name="Murphy C."/>
            <person name="Neiman D."/>
            <person name="Pearson M."/>
            <person name="Priest M."/>
            <person name="Roberts A."/>
            <person name="Saif S."/>
            <person name="Shea T."/>
            <person name="Sisk P."/>
            <person name="Sykes S."/>
            <person name="Wortman J."/>
            <person name="Nusbaum C."/>
            <person name="Birren B."/>
        </authorList>
    </citation>
    <scope>NUCLEOTIDE SEQUENCE [LARGE SCALE GENOMIC DNA]</scope>
    <source>
        <strain evidence="2 3">7G8</strain>
    </source>
</reference>
<dbReference type="OrthoDB" id="10499886at2759"/>
<dbReference type="VEuPathDB" id="PlasmoDB:Pf7G8_100043800"/>
<feature type="transmembrane region" description="Helical" evidence="1">
    <location>
        <begin position="181"/>
        <end position="208"/>
    </location>
</feature>
<evidence type="ECO:0000313" key="3">
    <source>
        <dbReference type="Proteomes" id="UP000030688"/>
    </source>
</evidence>
<organism evidence="2 3">
    <name type="scientific">Plasmodium falciparum (isolate 7G8)</name>
    <dbReference type="NCBI Taxonomy" id="57266"/>
    <lineage>
        <taxon>Eukaryota</taxon>
        <taxon>Sar</taxon>
        <taxon>Alveolata</taxon>
        <taxon>Apicomplexa</taxon>
        <taxon>Aconoidasida</taxon>
        <taxon>Haemosporida</taxon>
        <taxon>Plasmodiidae</taxon>
        <taxon>Plasmodium</taxon>
        <taxon>Plasmodium (Laverania)</taxon>
    </lineage>
</organism>
<protein>
    <submittedName>
        <fullName evidence="2">Uncharacterized protein</fullName>
    </submittedName>
</protein>
<dbReference type="AlphaFoldDB" id="W7F153"/>
<feature type="transmembrane region" description="Helical" evidence="1">
    <location>
        <begin position="151"/>
        <end position="175"/>
    </location>
</feature>
<dbReference type="Proteomes" id="UP000030688">
    <property type="component" value="Unassembled WGS sequence"/>
</dbReference>
<evidence type="ECO:0000313" key="2">
    <source>
        <dbReference type="EMBL" id="EUR72084.1"/>
    </source>
</evidence>
<dbReference type="EMBL" id="KE123617">
    <property type="protein sequence ID" value="EUR72084.1"/>
    <property type="molecule type" value="Genomic_DNA"/>
</dbReference>
<gene>
    <name evidence="2" type="ORF">PFBG_02751</name>
</gene>
<keyword evidence="1" id="KW-0472">Membrane</keyword>
<evidence type="ECO:0000256" key="1">
    <source>
        <dbReference type="SAM" id="Phobius"/>
    </source>
</evidence>
<keyword evidence="1" id="KW-0812">Transmembrane</keyword>
<proteinExistence type="predicted"/>
<name>W7F153_PLAF8</name>
<sequence length="220" mass="26059">MNKSYFRIYIYNWIILIISLQFKSYNKKGAYNNGNYNNIYLDKYERLLSQDTTDEILPYKLSTLNVESCKGVNNKYGVVCTLKDKSVNNKMLDEKTDEKNIMGYNVLNHKLNKEYDKYHKKNISLKINKKNMRIKDVLYKMIFKGKTFWNFLKFLLTGLCLTSLISFIVICIIDLSSISIFFGLLPLGIILSAVILCVFTWLLVTWLWPYKDEYNRKHKE</sequence>
<accession>W7F153</accession>
<keyword evidence="1" id="KW-1133">Transmembrane helix</keyword>